<accession>A0A8J3SS93</accession>
<feature type="transmembrane region" description="Helical" evidence="1">
    <location>
        <begin position="74"/>
        <end position="100"/>
    </location>
</feature>
<keyword evidence="1" id="KW-0472">Membrane</keyword>
<feature type="transmembrane region" description="Helical" evidence="1">
    <location>
        <begin position="120"/>
        <end position="140"/>
    </location>
</feature>
<feature type="transmembrane region" description="Helical" evidence="1">
    <location>
        <begin position="41"/>
        <end position="62"/>
    </location>
</feature>
<dbReference type="EMBL" id="BOOJ01000046">
    <property type="protein sequence ID" value="GIH94723.1"/>
    <property type="molecule type" value="Genomic_DNA"/>
</dbReference>
<reference evidence="2 3" key="1">
    <citation type="submission" date="2021-01" db="EMBL/GenBank/DDBJ databases">
        <title>Whole genome shotgun sequence of Planobispora siamensis NBRC 107568.</title>
        <authorList>
            <person name="Komaki H."/>
            <person name="Tamura T."/>
        </authorList>
    </citation>
    <scope>NUCLEOTIDE SEQUENCE [LARGE SCALE GENOMIC DNA]</scope>
    <source>
        <strain evidence="2 3">NBRC 107568</strain>
    </source>
</reference>
<sequence length="148" mass="14964">MLYAGVTLIALRSAAQAGLDPGHEGWNDLLPGRLDGAIESARGWVGAVALILAAEAAVLAALGGRPNRRSTVGGLVLCTAVGMAYLMSLALAVLSTYAIVLHPSGDTDLGPLSPGWHLPALIVIAVAALTGLTVWLSAAVKEASAFTL</sequence>
<evidence type="ECO:0000256" key="1">
    <source>
        <dbReference type="SAM" id="Phobius"/>
    </source>
</evidence>
<keyword evidence="3" id="KW-1185">Reference proteome</keyword>
<name>A0A8J3SS93_9ACTN</name>
<dbReference type="Proteomes" id="UP000619788">
    <property type="component" value="Unassembled WGS sequence"/>
</dbReference>
<evidence type="ECO:0000313" key="2">
    <source>
        <dbReference type="EMBL" id="GIH94723.1"/>
    </source>
</evidence>
<gene>
    <name evidence="2" type="ORF">Psi01_53530</name>
</gene>
<dbReference type="AlphaFoldDB" id="A0A8J3SS93"/>
<protein>
    <submittedName>
        <fullName evidence="2">Uncharacterized protein</fullName>
    </submittedName>
</protein>
<keyword evidence="1" id="KW-0812">Transmembrane</keyword>
<organism evidence="2 3">
    <name type="scientific">Planobispora siamensis</name>
    <dbReference type="NCBI Taxonomy" id="936338"/>
    <lineage>
        <taxon>Bacteria</taxon>
        <taxon>Bacillati</taxon>
        <taxon>Actinomycetota</taxon>
        <taxon>Actinomycetes</taxon>
        <taxon>Streptosporangiales</taxon>
        <taxon>Streptosporangiaceae</taxon>
        <taxon>Planobispora</taxon>
    </lineage>
</organism>
<evidence type="ECO:0000313" key="3">
    <source>
        <dbReference type="Proteomes" id="UP000619788"/>
    </source>
</evidence>
<proteinExistence type="predicted"/>
<comment type="caution">
    <text evidence="2">The sequence shown here is derived from an EMBL/GenBank/DDBJ whole genome shotgun (WGS) entry which is preliminary data.</text>
</comment>
<keyword evidence="1" id="KW-1133">Transmembrane helix</keyword>